<evidence type="ECO:0000256" key="7">
    <source>
        <dbReference type="ARBA" id="ARBA00023242"/>
    </source>
</evidence>
<evidence type="ECO:0000256" key="4">
    <source>
        <dbReference type="ARBA" id="ARBA00022664"/>
    </source>
</evidence>
<keyword evidence="6" id="KW-0413">Isomerase</keyword>
<feature type="compositionally biased region" description="Basic and acidic residues" evidence="20">
    <location>
        <begin position="45"/>
        <end position="62"/>
    </location>
</feature>
<dbReference type="GO" id="GO:0003723">
    <property type="term" value="F:RNA binding"/>
    <property type="evidence" value="ECO:0007669"/>
    <property type="project" value="InterPro"/>
</dbReference>
<dbReference type="InterPro" id="IPR020094">
    <property type="entry name" value="TruA/RsuA/RluB/E/F_N"/>
</dbReference>
<gene>
    <name evidence="22" type="ORF">PMEA_00019072</name>
</gene>
<feature type="compositionally biased region" description="Basic and acidic residues" evidence="20">
    <location>
        <begin position="69"/>
        <end position="91"/>
    </location>
</feature>
<comment type="catalytic activity">
    <reaction evidence="1">
        <text>a uridine in mRNA = a pseudouridine in mRNA</text>
        <dbReference type="Rhea" id="RHEA:56644"/>
        <dbReference type="Rhea" id="RHEA-COMP:14658"/>
        <dbReference type="Rhea" id="RHEA-COMP:14659"/>
        <dbReference type="ChEBI" id="CHEBI:65314"/>
        <dbReference type="ChEBI" id="CHEBI:65315"/>
    </reaction>
</comment>
<comment type="catalytic activity">
    <reaction evidence="8">
        <text>a uridine in tRNA = a pseudouridine in tRNA</text>
        <dbReference type="Rhea" id="RHEA:54572"/>
        <dbReference type="Rhea" id="RHEA-COMP:13339"/>
        <dbReference type="Rhea" id="RHEA-COMP:13934"/>
        <dbReference type="ChEBI" id="CHEBI:65314"/>
        <dbReference type="ChEBI" id="CHEBI:65315"/>
    </reaction>
</comment>
<accession>A0AAU9X7V5</accession>
<dbReference type="CDD" id="cd02568">
    <property type="entry name" value="PseudoU_synth_PUS1_PUS2"/>
    <property type="match status" value="1"/>
</dbReference>
<evidence type="ECO:0000256" key="10">
    <source>
        <dbReference type="ARBA" id="ARBA00053709"/>
    </source>
</evidence>
<dbReference type="Gene3D" id="3.30.70.660">
    <property type="entry name" value="Pseudouridine synthase I, catalytic domain, C-terminal subdomain"/>
    <property type="match status" value="1"/>
</dbReference>
<evidence type="ECO:0000256" key="15">
    <source>
        <dbReference type="ARBA" id="ARBA00079087"/>
    </source>
</evidence>
<dbReference type="GO" id="GO:0005634">
    <property type="term" value="C:nucleus"/>
    <property type="evidence" value="ECO:0007669"/>
    <property type="project" value="UniProtKB-SubCell"/>
</dbReference>
<evidence type="ECO:0000256" key="8">
    <source>
        <dbReference type="ARBA" id="ARBA00036943"/>
    </source>
</evidence>
<evidence type="ECO:0000313" key="23">
    <source>
        <dbReference type="Proteomes" id="UP001159428"/>
    </source>
</evidence>
<evidence type="ECO:0000256" key="18">
    <source>
        <dbReference type="PIRSR" id="PIRSR641708-1"/>
    </source>
</evidence>
<keyword evidence="4" id="KW-0507">mRNA processing</keyword>
<dbReference type="GO" id="GO:1990481">
    <property type="term" value="P:mRNA pseudouridine synthesis"/>
    <property type="evidence" value="ECO:0007669"/>
    <property type="project" value="TreeGrafter"/>
</dbReference>
<evidence type="ECO:0000256" key="14">
    <source>
        <dbReference type="ARBA" id="ARBA00075153"/>
    </source>
</evidence>
<evidence type="ECO:0000259" key="21">
    <source>
        <dbReference type="Pfam" id="PF01416"/>
    </source>
</evidence>
<dbReference type="AlphaFoldDB" id="A0AAU9X7V5"/>
<dbReference type="InterPro" id="IPR020095">
    <property type="entry name" value="PsdUridine_synth_TruA_C"/>
</dbReference>
<evidence type="ECO:0000256" key="1">
    <source>
        <dbReference type="ARBA" id="ARBA00001166"/>
    </source>
</evidence>
<protein>
    <recommendedName>
        <fullName evidence="13">Pseudouridylate synthase 1 homolog</fullName>
        <ecNumber evidence="12">5.4.99.12</ecNumber>
    </recommendedName>
    <alternativeName>
        <fullName evidence="14">tRNA pseudouridine synthase 1</fullName>
    </alternativeName>
    <alternativeName>
        <fullName evidence="17">tRNA pseudouridine(38-40) synthase</fullName>
    </alternativeName>
    <alternativeName>
        <fullName evidence="15">tRNA pseudouridylate synthase I</fullName>
    </alternativeName>
    <alternativeName>
        <fullName evidence="16">tRNA-uridine isomerase I</fullName>
    </alternativeName>
</protein>
<reference evidence="22 23" key="1">
    <citation type="submission" date="2022-05" db="EMBL/GenBank/DDBJ databases">
        <authorList>
            <consortium name="Genoscope - CEA"/>
            <person name="William W."/>
        </authorList>
    </citation>
    <scope>NUCLEOTIDE SEQUENCE [LARGE SCALE GENOMIC DNA]</scope>
</reference>
<dbReference type="Pfam" id="PF01416">
    <property type="entry name" value="PseudoU_synth_1"/>
    <property type="match status" value="1"/>
</dbReference>
<comment type="caution">
    <text evidence="22">The sequence shown here is derived from an EMBL/GenBank/DDBJ whole genome shotgun (WGS) entry which is preliminary data.</text>
</comment>
<feature type="compositionally biased region" description="Polar residues" evidence="20">
    <location>
        <begin position="443"/>
        <end position="454"/>
    </location>
</feature>
<evidence type="ECO:0000256" key="9">
    <source>
        <dbReference type="ARBA" id="ARBA00052184"/>
    </source>
</evidence>
<dbReference type="Gene3D" id="3.30.70.580">
    <property type="entry name" value="Pseudouridine synthase I, catalytic domain, N-terminal subdomain"/>
    <property type="match status" value="1"/>
</dbReference>
<dbReference type="PANTHER" id="PTHR11142:SF4">
    <property type="entry name" value="PSEUDOURIDYLATE SYNTHASE 1 HOMOLOG"/>
    <property type="match status" value="1"/>
</dbReference>
<dbReference type="InterPro" id="IPR020097">
    <property type="entry name" value="PsdUridine_synth_TruA_a/b_dom"/>
</dbReference>
<dbReference type="PANTHER" id="PTHR11142">
    <property type="entry name" value="PSEUDOURIDYLATE SYNTHASE"/>
    <property type="match status" value="1"/>
</dbReference>
<dbReference type="GO" id="GO:0031119">
    <property type="term" value="P:tRNA pseudouridine synthesis"/>
    <property type="evidence" value="ECO:0007669"/>
    <property type="project" value="InterPro"/>
</dbReference>
<dbReference type="InterPro" id="IPR020103">
    <property type="entry name" value="PsdUridine_synth_cat_dom_sf"/>
</dbReference>
<keyword evidence="23" id="KW-1185">Reference proteome</keyword>
<feature type="binding site" evidence="19">
    <location>
        <position position="213"/>
    </location>
    <ligand>
        <name>substrate</name>
    </ligand>
</feature>
<evidence type="ECO:0000256" key="3">
    <source>
        <dbReference type="ARBA" id="ARBA00009375"/>
    </source>
</evidence>
<evidence type="ECO:0000256" key="13">
    <source>
        <dbReference type="ARBA" id="ARBA00068582"/>
    </source>
</evidence>
<dbReference type="EMBL" id="CALNXJ010000033">
    <property type="protein sequence ID" value="CAH3139976.1"/>
    <property type="molecule type" value="Genomic_DNA"/>
</dbReference>
<feature type="region of interest" description="Disordered" evidence="20">
    <location>
        <begin position="417"/>
        <end position="471"/>
    </location>
</feature>
<keyword evidence="7" id="KW-0539">Nucleus</keyword>
<feature type="compositionally biased region" description="Polar residues" evidence="20">
    <location>
        <begin position="425"/>
        <end position="436"/>
    </location>
</feature>
<evidence type="ECO:0000256" key="20">
    <source>
        <dbReference type="SAM" id="MobiDB-lite"/>
    </source>
</evidence>
<dbReference type="FunFam" id="3.30.70.660:FF:000002">
    <property type="entry name" value="tRNA pseudouridine synthase"/>
    <property type="match status" value="1"/>
</dbReference>
<dbReference type="GO" id="GO:0160147">
    <property type="term" value="F:tRNA pseudouridine(38-40) synthase activity"/>
    <property type="evidence" value="ECO:0007669"/>
    <property type="project" value="UniProtKB-EC"/>
</dbReference>
<dbReference type="EC" id="5.4.99.12" evidence="12"/>
<feature type="domain" description="Pseudouridine synthase I TruA alpha/beta" evidence="21">
    <location>
        <begin position="247"/>
        <end position="351"/>
    </location>
</feature>
<feature type="active site" description="Nucleophile" evidence="18">
    <location>
        <position position="158"/>
    </location>
</feature>
<evidence type="ECO:0000256" key="11">
    <source>
        <dbReference type="ARBA" id="ARBA00064589"/>
    </source>
</evidence>
<dbReference type="InterPro" id="IPR041708">
    <property type="entry name" value="PUS1/PUS2-like"/>
</dbReference>
<evidence type="ECO:0000256" key="16">
    <source>
        <dbReference type="ARBA" id="ARBA00080849"/>
    </source>
</evidence>
<comment type="function">
    <text evidence="10">Pseudouridylate synthase that catalyzes pseudouridylation of tRNAs and mRNAs. Acts on positions 27/28 in the anticodon stem and also positions 34 and 36 in the anticodon of an intron containing tRNA. Also catalyzes pseudouridylation of mRNAs: mediates pseudouridylation of mRNAs with the consensus sequence 5'-UGUAG-3'. Acts as a regulator of pre-mRNA splicing by mediating pseudouridylation of pre-mRNAs at locations associated with alternatively spliced regions. Pseudouridylation of pre-mRNAs near splice sites directly regulates mRNA splicing and mRNA 3'-end processing. Involved in regulation of nuclear receptor activity through pseudouridylation of SRA1 mRNA.</text>
</comment>
<feature type="region of interest" description="Disordered" evidence="20">
    <location>
        <begin position="40"/>
        <end position="92"/>
    </location>
</feature>
<dbReference type="FunFam" id="3.30.70.580:FF:000002">
    <property type="entry name" value="tRNA pseudouridine synthase"/>
    <property type="match status" value="1"/>
</dbReference>
<evidence type="ECO:0000256" key="2">
    <source>
        <dbReference type="ARBA" id="ARBA00004123"/>
    </source>
</evidence>
<sequence length="471" mass="53324">MSRHLASFLSKIYKLSVQKLEYSAVSRLLKNMAEDTTCNAEQFSEEPHKTQGENDGLKRCLDDDNTTEDTGKKRMKTEPGEKAADDEKNEKTSILPRKKKCALLLSYCGAGYNGMQINPGVKTIEQELVNALFNAEAITEDGKANMGKMSFQRCARTDKGVSAARQVVSLKMVPLQSLLPKINEHLPPEIRVIAMKRTTRGFDAKGNCSARTYEYLTPTFAFAKDYQRTTNYRVTDEKIDEVNEILSKFVGTHNYHNFTSGKRFNDASAHRYIMKFKCGKPFEESGKEFITISVKGQSFMLHQIRKMIGLVLAIVRGVAPVSTIELARKEKKVDIPKAPAVGLVLDEVHFDAYNRRYGSDGLHETLEWEDNEEEIKKFKHQYIYKHIIDTEAREHSMMKWLRSLPDHTYTDERMEEIGTKKDTNIAKQNTTDSNNAVPHDHSGNQGESSDTKQITEGGDSDKKEDAEATVV</sequence>
<comment type="catalytic activity">
    <reaction evidence="9">
        <text>uridine(38/39/40) in tRNA = pseudouridine(38/39/40) in tRNA</text>
        <dbReference type="Rhea" id="RHEA:22376"/>
        <dbReference type="Rhea" id="RHEA-COMP:10085"/>
        <dbReference type="Rhea" id="RHEA-COMP:10087"/>
        <dbReference type="ChEBI" id="CHEBI:65314"/>
        <dbReference type="ChEBI" id="CHEBI:65315"/>
        <dbReference type="EC" id="5.4.99.12"/>
    </reaction>
</comment>
<name>A0AAU9X7V5_9CNID</name>
<evidence type="ECO:0000256" key="17">
    <source>
        <dbReference type="ARBA" id="ARBA00081344"/>
    </source>
</evidence>
<evidence type="ECO:0000256" key="5">
    <source>
        <dbReference type="ARBA" id="ARBA00022694"/>
    </source>
</evidence>
<dbReference type="InterPro" id="IPR001406">
    <property type="entry name" value="PsdUridine_synth_TruA"/>
</dbReference>
<evidence type="ECO:0000256" key="19">
    <source>
        <dbReference type="PIRSR" id="PIRSR641708-2"/>
    </source>
</evidence>
<proteinExistence type="inferred from homology"/>
<comment type="similarity">
    <text evidence="3">Belongs to the tRNA pseudouridine synthase TruA family.</text>
</comment>
<evidence type="ECO:0000313" key="22">
    <source>
        <dbReference type="EMBL" id="CAH3139976.1"/>
    </source>
</evidence>
<dbReference type="Proteomes" id="UP001159428">
    <property type="component" value="Unassembled WGS sequence"/>
</dbReference>
<dbReference type="NCBIfam" id="TIGR00071">
    <property type="entry name" value="hisT_truA"/>
    <property type="match status" value="1"/>
</dbReference>
<organism evidence="22 23">
    <name type="scientific">Pocillopora meandrina</name>
    <dbReference type="NCBI Taxonomy" id="46732"/>
    <lineage>
        <taxon>Eukaryota</taxon>
        <taxon>Metazoa</taxon>
        <taxon>Cnidaria</taxon>
        <taxon>Anthozoa</taxon>
        <taxon>Hexacorallia</taxon>
        <taxon>Scleractinia</taxon>
        <taxon>Astrocoeniina</taxon>
        <taxon>Pocilloporidae</taxon>
        <taxon>Pocillopora</taxon>
    </lineage>
</organism>
<evidence type="ECO:0000256" key="6">
    <source>
        <dbReference type="ARBA" id="ARBA00023235"/>
    </source>
</evidence>
<feature type="compositionally biased region" description="Basic and acidic residues" evidence="20">
    <location>
        <begin position="459"/>
        <end position="471"/>
    </location>
</feature>
<evidence type="ECO:0000256" key="12">
    <source>
        <dbReference type="ARBA" id="ARBA00066509"/>
    </source>
</evidence>
<dbReference type="GO" id="GO:0006397">
    <property type="term" value="P:mRNA processing"/>
    <property type="evidence" value="ECO:0007669"/>
    <property type="project" value="UniProtKB-KW"/>
</dbReference>
<dbReference type="SUPFAM" id="SSF55120">
    <property type="entry name" value="Pseudouridine synthase"/>
    <property type="match status" value="1"/>
</dbReference>
<keyword evidence="5" id="KW-0819">tRNA processing</keyword>
<comment type="subcellular location">
    <subcellularLocation>
        <location evidence="2">Nucleus</location>
    </subcellularLocation>
</comment>
<comment type="subunit">
    <text evidence="11">Monomer. Forms a complex with RARG and the SRA1 RNA in the nucleus.</text>
</comment>